<name>A0A8J6NXV0_9BACT</name>
<dbReference type="EMBL" id="JACNIG010000049">
    <property type="protein sequence ID" value="MBC8430503.1"/>
    <property type="molecule type" value="Genomic_DNA"/>
</dbReference>
<gene>
    <name evidence="2" type="ORF">H8D96_01150</name>
</gene>
<dbReference type="AlphaFoldDB" id="A0A8J6NXV0"/>
<accession>A0A8J6NXV0</accession>
<dbReference type="Pfam" id="PF07238">
    <property type="entry name" value="PilZ"/>
    <property type="match status" value="1"/>
</dbReference>
<dbReference type="InterPro" id="IPR009875">
    <property type="entry name" value="PilZ_domain"/>
</dbReference>
<proteinExistence type="predicted"/>
<dbReference type="Proteomes" id="UP000605201">
    <property type="component" value="Unassembled WGS sequence"/>
</dbReference>
<dbReference type="GO" id="GO:0035438">
    <property type="term" value="F:cyclic-di-GMP binding"/>
    <property type="evidence" value="ECO:0007669"/>
    <property type="project" value="InterPro"/>
</dbReference>
<organism evidence="2 3">
    <name type="scientific">Candidatus Desulfatibia vada</name>
    <dbReference type="NCBI Taxonomy" id="2841696"/>
    <lineage>
        <taxon>Bacteria</taxon>
        <taxon>Pseudomonadati</taxon>
        <taxon>Thermodesulfobacteriota</taxon>
        <taxon>Desulfobacteria</taxon>
        <taxon>Desulfobacterales</taxon>
        <taxon>Desulfobacterales incertae sedis</taxon>
        <taxon>Candidatus Desulfatibia</taxon>
    </lineage>
</organism>
<evidence type="ECO:0000313" key="3">
    <source>
        <dbReference type="Proteomes" id="UP000605201"/>
    </source>
</evidence>
<comment type="caution">
    <text evidence="2">The sequence shown here is derived from an EMBL/GenBank/DDBJ whole genome shotgun (WGS) entry which is preliminary data.</text>
</comment>
<dbReference type="SUPFAM" id="SSF141371">
    <property type="entry name" value="PilZ domain-like"/>
    <property type="match status" value="1"/>
</dbReference>
<reference evidence="2 3" key="1">
    <citation type="submission" date="2020-08" db="EMBL/GenBank/DDBJ databases">
        <title>Bridging the membrane lipid divide: bacteria of the FCB group superphylum have the potential to synthesize archaeal ether lipids.</title>
        <authorList>
            <person name="Villanueva L."/>
            <person name="Von Meijenfeldt F.A.B."/>
            <person name="Westbye A.B."/>
            <person name="Yadav S."/>
            <person name="Hopmans E.C."/>
            <person name="Dutilh B.E."/>
            <person name="Sinninghe Damste J.S."/>
        </authorList>
    </citation>
    <scope>NUCLEOTIDE SEQUENCE [LARGE SCALE GENOMIC DNA]</scope>
    <source>
        <strain evidence="2">NIOZ-UU17</strain>
    </source>
</reference>
<evidence type="ECO:0000313" key="2">
    <source>
        <dbReference type="EMBL" id="MBC8430503.1"/>
    </source>
</evidence>
<evidence type="ECO:0000259" key="1">
    <source>
        <dbReference type="Pfam" id="PF07238"/>
    </source>
</evidence>
<dbReference type="Gene3D" id="2.40.10.220">
    <property type="entry name" value="predicted glycosyltransferase like domains"/>
    <property type="match status" value="1"/>
</dbReference>
<sequence length="109" mass="12463">MQNTPSEGSEKRAFFRVSYQPAKRPKLTLGMHEFEIADISEGGIRFINNKKIKLAESVRGTAHFLSGASMDIEAKIVWEQFSEVGLLLKNYIPPAIMEKEKRHVILNRF</sequence>
<protein>
    <submittedName>
        <fullName evidence="2">PilZ domain-containing protein</fullName>
    </submittedName>
</protein>
<feature type="domain" description="PilZ" evidence="1">
    <location>
        <begin position="10"/>
        <end position="87"/>
    </location>
</feature>